<dbReference type="STRING" id="112248.SAMN05444392_12020"/>
<dbReference type="RefSeq" id="WP_073158285.1">
    <property type="nucleotide sequence ID" value="NZ_FQVL01000020.1"/>
</dbReference>
<dbReference type="GO" id="GO:0009847">
    <property type="term" value="P:spore germination"/>
    <property type="evidence" value="ECO:0007669"/>
    <property type="project" value="InterPro"/>
</dbReference>
<keyword evidence="5 8" id="KW-0812">Transmembrane</keyword>
<evidence type="ECO:0000256" key="5">
    <source>
        <dbReference type="ARBA" id="ARBA00022692"/>
    </source>
</evidence>
<feature type="transmembrane region" description="Helical" evidence="8">
    <location>
        <begin position="269"/>
        <end position="290"/>
    </location>
</feature>
<dbReference type="Pfam" id="PF03845">
    <property type="entry name" value="Spore_permease"/>
    <property type="match status" value="1"/>
</dbReference>
<reference evidence="9 10" key="1">
    <citation type="submission" date="2016-11" db="EMBL/GenBank/DDBJ databases">
        <authorList>
            <person name="Jaros S."/>
            <person name="Januszkiewicz K."/>
            <person name="Wedrychowicz H."/>
        </authorList>
    </citation>
    <scope>NUCLEOTIDE SEQUENCE [LARGE SCALE GENOMIC DNA]</scope>
    <source>
        <strain evidence="9 10">DSM 44666</strain>
    </source>
</reference>
<accession>A0A1M5BAS1</accession>
<proteinExistence type="inferred from homology"/>
<dbReference type="Proteomes" id="UP000184476">
    <property type="component" value="Unassembled WGS sequence"/>
</dbReference>
<keyword evidence="3" id="KW-0813">Transport</keyword>
<dbReference type="GO" id="GO:0016020">
    <property type="term" value="C:membrane"/>
    <property type="evidence" value="ECO:0007669"/>
    <property type="project" value="UniProtKB-SubCell"/>
</dbReference>
<dbReference type="AlphaFoldDB" id="A0A1M5BAS1"/>
<feature type="transmembrane region" description="Helical" evidence="8">
    <location>
        <begin position="116"/>
        <end position="133"/>
    </location>
</feature>
<gene>
    <name evidence="9" type="ORF">SAMN05444392_12020</name>
</gene>
<keyword evidence="7 8" id="KW-0472">Membrane</keyword>
<dbReference type="NCBIfam" id="TIGR00912">
    <property type="entry name" value="2A0309"/>
    <property type="match status" value="1"/>
</dbReference>
<keyword evidence="10" id="KW-1185">Reference proteome</keyword>
<feature type="transmembrane region" description="Helical" evidence="8">
    <location>
        <begin position="184"/>
        <end position="202"/>
    </location>
</feature>
<dbReference type="EMBL" id="FQVL01000020">
    <property type="protein sequence ID" value="SHF39427.1"/>
    <property type="molecule type" value="Genomic_DNA"/>
</dbReference>
<name>A0A1M5BAS1_9BACL</name>
<evidence type="ECO:0000313" key="9">
    <source>
        <dbReference type="EMBL" id="SHF39427.1"/>
    </source>
</evidence>
<feature type="transmembrane region" description="Helical" evidence="8">
    <location>
        <begin position="331"/>
        <end position="354"/>
    </location>
</feature>
<feature type="transmembrane region" description="Helical" evidence="8">
    <location>
        <begin position="302"/>
        <end position="319"/>
    </location>
</feature>
<feature type="transmembrane region" description="Helical" evidence="8">
    <location>
        <begin position="214"/>
        <end position="233"/>
    </location>
</feature>
<comment type="similarity">
    <text evidence="2">Belongs to the amino acid-polyamine-organocation (APC) superfamily. Spore germination protein (SGP) (TC 2.A.3.9) family.</text>
</comment>
<keyword evidence="4" id="KW-0309">Germination</keyword>
<evidence type="ECO:0000256" key="4">
    <source>
        <dbReference type="ARBA" id="ARBA00022544"/>
    </source>
</evidence>
<dbReference type="PANTHER" id="PTHR34975:SF2">
    <property type="entry name" value="SPORE GERMINATION PROTEIN A2"/>
    <property type="match status" value="1"/>
</dbReference>
<feature type="transmembrane region" description="Helical" evidence="8">
    <location>
        <begin position="80"/>
        <end position="101"/>
    </location>
</feature>
<evidence type="ECO:0000256" key="2">
    <source>
        <dbReference type="ARBA" id="ARBA00007998"/>
    </source>
</evidence>
<feature type="transmembrane region" description="Helical" evidence="8">
    <location>
        <begin position="39"/>
        <end position="60"/>
    </location>
</feature>
<evidence type="ECO:0000256" key="6">
    <source>
        <dbReference type="ARBA" id="ARBA00022989"/>
    </source>
</evidence>
<evidence type="ECO:0000313" key="10">
    <source>
        <dbReference type="Proteomes" id="UP000184476"/>
    </source>
</evidence>
<feature type="transmembrane region" description="Helical" evidence="8">
    <location>
        <begin position="7"/>
        <end position="27"/>
    </location>
</feature>
<protein>
    <submittedName>
        <fullName evidence="9">Spore germination protein (Amino acid permease)</fullName>
    </submittedName>
</protein>
<evidence type="ECO:0000256" key="7">
    <source>
        <dbReference type="ARBA" id="ARBA00023136"/>
    </source>
</evidence>
<dbReference type="PANTHER" id="PTHR34975">
    <property type="entry name" value="SPORE GERMINATION PROTEIN A2"/>
    <property type="match status" value="1"/>
</dbReference>
<organism evidence="9 10">
    <name type="scientific">Seinonella peptonophila</name>
    <dbReference type="NCBI Taxonomy" id="112248"/>
    <lineage>
        <taxon>Bacteria</taxon>
        <taxon>Bacillati</taxon>
        <taxon>Bacillota</taxon>
        <taxon>Bacilli</taxon>
        <taxon>Bacillales</taxon>
        <taxon>Thermoactinomycetaceae</taxon>
        <taxon>Seinonella</taxon>
    </lineage>
</organism>
<evidence type="ECO:0000256" key="8">
    <source>
        <dbReference type="SAM" id="Phobius"/>
    </source>
</evidence>
<comment type="subcellular location">
    <subcellularLocation>
        <location evidence="1">Membrane</location>
        <topology evidence="1">Multi-pass membrane protein</topology>
    </subcellularLocation>
</comment>
<feature type="transmembrane region" description="Helical" evidence="8">
    <location>
        <begin position="145"/>
        <end position="164"/>
    </location>
</feature>
<sequence>MEKQTISFFQLSLILFGGIGVLNHVIVLPFVLDCAHRDAWISILLAGFFYLCWIPLLYYIHKKTSGQNIYEWLKKNFGKAITSCLFFLIGIYSLLMCIITVKDTLTFLHFYYPETPKIILAMFILIVCFYNASKGIKSIAMTAGVLLPIVILLGFFVMSFNFQYKNFTLLKPFLENGLPSVLQGMIYPGVGYIELIFVLFFQHHLQTKTKLYQLFLVGFCLILLTLGPTIGSITEFGPVVSSLQRYPAFQEWRIVSIGRYIDHMDFFAIYQWFVGTFVRLSILVLLISDLWKFKTIKGRNSFIFSLLGIIILLGTYLPMSDHVFYELLFHYVFPIFFGLTFMISLVLWLLTMFASRKRRLHHEKIKR</sequence>
<keyword evidence="6 8" id="KW-1133">Transmembrane helix</keyword>
<evidence type="ECO:0000256" key="3">
    <source>
        <dbReference type="ARBA" id="ARBA00022448"/>
    </source>
</evidence>
<dbReference type="OrthoDB" id="2381188at2"/>
<dbReference type="InterPro" id="IPR004761">
    <property type="entry name" value="Spore_GerAB"/>
</dbReference>
<evidence type="ECO:0000256" key="1">
    <source>
        <dbReference type="ARBA" id="ARBA00004141"/>
    </source>
</evidence>